<organism evidence="4 5">
    <name type="scientific">Roseovarius pacificus</name>
    <dbReference type="NCBI Taxonomy" id="337701"/>
    <lineage>
        <taxon>Bacteria</taxon>
        <taxon>Pseudomonadati</taxon>
        <taxon>Pseudomonadota</taxon>
        <taxon>Alphaproteobacteria</taxon>
        <taxon>Rhodobacterales</taxon>
        <taxon>Roseobacteraceae</taxon>
        <taxon>Roseovarius</taxon>
    </lineage>
</organism>
<feature type="domain" description="Response regulatory" evidence="3">
    <location>
        <begin position="3"/>
        <end position="120"/>
    </location>
</feature>
<proteinExistence type="predicted"/>
<dbReference type="PANTHER" id="PTHR44591">
    <property type="entry name" value="STRESS RESPONSE REGULATOR PROTEIN 1"/>
    <property type="match status" value="1"/>
</dbReference>
<dbReference type="Gene3D" id="3.40.50.2300">
    <property type="match status" value="1"/>
</dbReference>
<protein>
    <submittedName>
        <fullName evidence="4">Response regulator receiver domain-containing protein</fullName>
    </submittedName>
</protein>
<dbReference type="SUPFAM" id="SSF52172">
    <property type="entry name" value="CheY-like"/>
    <property type="match status" value="1"/>
</dbReference>
<dbReference type="OrthoDB" id="9800897at2"/>
<dbReference type="STRING" id="337701.SAMN05444398_101717"/>
<feature type="modified residue" description="4-aspartylphosphate" evidence="2">
    <location>
        <position position="53"/>
    </location>
</feature>
<dbReference type="Pfam" id="PF00072">
    <property type="entry name" value="Response_reg"/>
    <property type="match status" value="1"/>
</dbReference>
<gene>
    <name evidence="4" type="ORF">SAMN05444398_101717</name>
</gene>
<evidence type="ECO:0000259" key="3">
    <source>
        <dbReference type="PROSITE" id="PS50110"/>
    </source>
</evidence>
<evidence type="ECO:0000256" key="1">
    <source>
        <dbReference type="ARBA" id="ARBA00022553"/>
    </source>
</evidence>
<dbReference type="EMBL" id="FRBR01000001">
    <property type="protein sequence ID" value="SHL13755.1"/>
    <property type="molecule type" value="Genomic_DNA"/>
</dbReference>
<evidence type="ECO:0000313" key="4">
    <source>
        <dbReference type="EMBL" id="SHL13755.1"/>
    </source>
</evidence>
<dbReference type="GO" id="GO:0000160">
    <property type="term" value="P:phosphorelay signal transduction system"/>
    <property type="evidence" value="ECO:0007669"/>
    <property type="project" value="InterPro"/>
</dbReference>
<dbReference type="PROSITE" id="PS50110">
    <property type="entry name" value="RESPONSE_REGULATORY"/>
    <property type="match status" value="1"/>
</dbReference>
<keyword evidence="1 2" id="KW-0597">Phosphoprotein</keyword>
<dbReference type="InterPro" id="IPR050595">
    <property type="entry name" value="Bact_response_regulator"/>
</dbReference>
<accession>A0A1M6Y6X5</accession>
<dbReference type="PANTHER" id="PTHR44591:SF3">
    <property type="entry name" value="RESPONSE REGULATORY DOMAIN-CONTAINING PROTEIN"/>
    <property type="match status" value="1"/>
</dbReference>
<dbReference type="InterPro" id="IPR011006">
    <property type="entry name" value="CheY-like_superfamily"/>
</dbReference>
<dbReference type="RefSeq" id="WP_073033706.1">
    <property type="nucleotide sequence ID" value="NZ_BMLR01000001.1"/>
</dbReference>
<reference evidence="4 5" key="1">
    <citation type="submission" date="2016-11" db="EMBL/GenBank/DDBJ databases">
        <authorList>
            <person name="Jaros S."/>
            <person name="Januszkiewicz K."/>
            <person name="Wedrychowicz H."/>
        </authorList>
    </citation>
    <scope>NUCLEOTIDE SEQUENCE [LARGE SCALE GENOMIC DNA]</scope>
    <source>
        <strain evidence="4 5">DSM 29589</strain>
    </source>
</reference>
<evidence type="ECO:0000313" key="5">
    <source>
        <dbReference type="Proteomes" id="UP000183974"/>
    </source>
</evidence>
<sequence>MRKILHVEDDEDIRTIVDIALSFAEDFELRQCHDGPSAIEAAQIFQPDLLLLDFMMPDMTGREVHAAISGMPGMENVGTIYVTAKAEDSFSETLLLEGALKVITKPFDPMTLAAQLREAL</sequence>
<dbReference type="SMART" id="SM00448">
    <property type="entry name" value="REC"/>
    <property type="match status" value="1"/>
</dbReference>
<dbReference type="Proteomes" id="UP000183974">
    <property type="component" value="Unassembled WGS sequence"/>
</dbReference>
<dbReference type="AlphaFoldDB" id="A0A1M6Y6X5"/>
<evidence type="ECO:0000256" key="2">
    <source>
        <dbReference type="PROSITE-ProRule" id="PRU00169"/>
    </source>
</evidence>
<keyword evidence="5" id="KW-1185">Reference proteome</keyword>
<dbReference type="InterPro" id="IPR001789">
    <property type="entry name" value="Sig_transdc_resp-reg_receiver"/>
</dbReference>
<name>A0A1M6Y6X5_9RHOB</name>